<dbReference type="Proteomes" id="UP000789595">
    <property type="component" value="Unassembled WGS sequence"/>
</dbReference>
<dbReference type="InterPro" id="IPR036020">
    <property type="entry name" value="WW_dom_sf"/>
</dbReference>
<feature type="compositionally biased region" description="Basic residues" evidence="1">
    <location>
        <begin position="428"/>
        <end position="437"/>
    </location>
</feature>
<accession>A0A8J2WY79</accession>
<feature type="region of interest" description="Disordered" evidence="1">
    <location>
        <begin position="490"/>
        <end position="509"/>
    </location>
</feature>
<feature type="region of interest" description="Disordered" evidence="1">
    <location>
        <begin position="259"/>
        <end position="324"/>
    </location>
</feature>
<reference evidence="3" key="1">
    <citation type="submission" date="2021-11" db="EMBL/GenBank/DDBJ databases">
        <authorList>
            <consortium name="Genoscope - CEA"/>
            <person name="William W."/>
        </authorList>
    </citation>
    <scope>NUCLEOTIDE SEQUENCE</scope>
</reference>
<protein>
    <recommendedName>
        <fullName evidence="2">WW domain-containing protein</fullName>
    </recommendedName>
</protein>
<dbReference type="SMART" id="SM00456">
    <property type="entry name" value="WW"/>
    <property type="match status" value="1"/>
</dbReference>
<dbReference type="PROSITE" id="PS50020">
    <property type="entry name" value="WW_DOMAIN_2"/>
    <property type="match status" value="1"/>
</dbReference>
<feature type="domain" description="WW" evidence="2">
    <location>
        <begin position="584"/>
        <end position="618"/>
    </location>
</feature>
<organism evidence="3 4">
    <name type="scientific">Pelagomonas calceolata</name>
    <dbReference type="NCBI Taxonomy" id="35677"/>
    <lineage>
        <taxon>Eukaryota</taxon>
        <taxon>Sar</taxon>
        <taxon>Stramenopiles</taxon>
        <taxon>Ochrophyta</taxon>
        <taxon>Pelagophyceae</taxon>
        <taxon>Pelagomonadales</taxon>
        <taxon>Pelagomonadaceae</taxon>
        <taxon>Pelagomonas</taxon>
    </lineage>
</organism>
<proteinExistence type="predicted"/>
<dbReference type="EMBL" id="CAKKNE010000003">
    <property type="protein sequence ID" value="CAH0372324.1"/>
    <property type="molecule type" value="Genomic_DNA"/>
</dbReference>
<feature type="compositionally biased region" description="Basic and acidic residues" evidence="1">
    <location>
        <begin position="438"/>
        <end position="465"/>
    </location>
</feature>
<comment type="caution">
    <text evidence="3">The sequence shown here is derived from an EMBL/GenBank/DDBJ whole genome shotgun (WGS) entry which is preliminary data.</text>
</comment>
<feature type="region of interest" description="Disordered" evidence="1">
    <location>
        <begin position="381"/>
        <end position="485"/>
    </location>
</feature>
<dbReference type="Gene3D" id="2.20.70.10">
    <property type="match status" value="1"/>
</dbReference>
<evidence type="ECO:0000313" key="4">
    <source>
        <dbReference type="Proteomes" id="UP000789595"/>
    </source>
</evidence>
<feature type="compositionally biased region" description="Gly residues" evidence="1">
    <location>
        <begin position="277"/>
        <end position="286"/>
    </location>
</feature>
<dbReference type="CDD" id="cd00201">
    <property type="entry name" value="WW"/>
    <property type="match status" value="1"/>
</dbReference>
<evidence type="ECO:0000256" key="1">
    <source>
        <dbReference type="SAM" id="MobiDB-lite"/>
    </source>
</evidence>
<dbReference type="InterPro" id="IPR001202">
    <property type="entry name" value="WW_dom"/>
</dbReference>
<sequence length="706" mass="74529">MAWRWSRHAIEQTRHATHAQHTQVLKLKCAGSGATMHGADERVVRKCSRGCVELYAAACKPAWVASPRLALNGDICKAHGLGWSEARAFTRGADWAARGAPDVTEARIDDVVEEEAPVEEVADAPTIKAEAPPSKEVGVVWAGPLGQRTTNATASALAKRRLDGESVKDALVADEALVVTALKGKLAPPWEKDRSKLPKDARCCRFRVPGGHSAAKRVARALRGDPEKGFPFKLRAAALAPEDASLLEKALQDVGKAKKPAAATKNEKPSLGCGVRAKGGAGGRMGGSSRKLVGPAAHRPPRQRVGEHPLYKTADAPSTNSRPVAADFPVLGATRRTTAADFPVLRATRRTTAADFPALNGAVWQGPAPSAEDFPATLGAASASRADDWRPATDAPAPSPAPAEDFPTLSTGRRRAGARVDAAGYAARAHHPKPRGRPPHDSSGKPATWDHEKGEWVGVAREGHPQPRGRPAPRSGTPDPAPRAAAAVAEDFPTLSTGGSRRATAPAPVARAEPAPVACAAPAPVARAAPAPAPVAAPAVHVPSPAELLSNFAANQAREAAAREAAERAAAAAAPPPAPVPEPPTLPHPWQAFWDARSERYYFGHPTTGQVQWDMPVAAPPPPPPPVRPAYTEASYERLVAELAEVRVRPSQDALGILRRQEVTVEDLCDLTHAMLVAAGLDQIDVHMIWSKIEVLRNRRIARESA</sequence>
<dbReference type="SUPFAM" id="SSF51045">
    <property type="entry name" value="WW domain"/>
    <property type="match status" value="1"/>
</dbReference>
<feature type="compositionally biased region" description="Pro residues" evidence="1">
    <location>
        <begin position="574"/>
        <end position="583"/>
    </location>
</feature>
<keyword evidence="4" id="KW-1185">Reference proteome</keyword>
<name>A0A8J2WY79_9STRA</name>
<feature type="region of interest" description="Disordered" evidence="1">
    <location>
        <begin position="559"/>
        <end position="583"/>
    </location>
</feature>
<evidence type="ECO:0000259" key="2">
    <source>
        <dbReference type="PROSITE" id="PS50020"/>
    </source>
</evidence>
<dbReference type="Pfam" id="PF00397">
    <property type="entry name" value="WW"/>
    <property type="match status" value="1"/>
</dbReference>
<gene>
    <name evidence="3" type="ORF">PECAL_3P23090</name>
</gene>
<evidence type="ECO:0000313" key="3">
    <source>
        <dbReference type="EMBL" id="CAH0372324.1"/>
    </source>
</evidence>
<dbReference type="AlphaFoldDB" id="A0A8J2WY79"/>